<dbReference type="AlphaFoldDB" id="A0AA39I1V0"/>
<dbReference type="Gene3D" id="3.10.310.50">
    <property type="match status" value="1"/>
</dbReference>
<dbReference type="PANTHER" id="PTHR33748">
    <property type="entry name" value="PROTEIN CBG04600"/>
    <property type="match status" value="1"/>
</dbReference>
<feature type="signal peptide" evidence="2">
    <location>
        <begin position="1"/>
        <end position="25"/>
    </location>
</feature>
<reference evidence="3" key="1">
    <citation type="submission" date="2023-06" db="EMBL/GenBank/DDBJ databases">
        <title>Genomic analysis of the entomopathogenic nematode Steinernema hermaphroditum.</title>
        <authorList>
            <person name="Schwarz E.M."/>
            <person name="Heppert J.K."/>
            <person name="Baniya A."/>
            <person name="Schwartz H.T."/>
            <person name="Tan C.-H."/>
            <person name="Antoshechkin I."/>
            <person name="Sternberg P.W."/>
            <person name="Goodrich-Blair H."/>
            <person name="Dillman A.R."/>
        </authorList>
    </citation>
    <scope>NUCLEOTIDE SEQUENCE</scope>
    <source>
        <strain evidence="3">PS9179</strain>
        <tissue evidence="3">Whole animal</tissue>
    </source>
</reference>
<organism evidence="3 4">
    <name type="scientific">Steinernema hermaphroditum</name>
    <dbReference type="NCBI Taxonomy" id="289476"/>
    <lineage>
        <taxon>Eukaryota</taxon>
        <taxon>Metazoa</taxon>
        <taxon>Ecdysozoa</taxon>
        <taxon>Nematoda</taxon>
        <taxon>Chromadorea</taxon>
        <taxon>Rhabditida</taxon>
        <taxon>Tylenchina</taxon>
        <taxon>Panagrolaimomorpha</taxon>
        <taxon>Strongyloidoidea</taxon>
        <taxon>Steinernematidae</taxon>
        <taxon>Steinernema</taxon>
    </lineage>
</organism>
<keyword evidence="4" id="KW-1185">Reference proteome</keyword>
<keyword evidence="2" id="KW-0732">Signal</keyword>
<sequence length="321" mass="36155">MRGGPRRRLLVFAILWLASALLVRGSAPWTSVAYPDLRGPSVSECARRMPPVESQLYVCDPDNILNETQLLNLNRNLEHVAVGTPCHCQRRSQCSSGDSTASPFHGFIVSVALVNNLQMTIHSPSEKQLTDRAESFCRTLEGRWALGDCGNSVIVFVWQHYKKVIIWPARLAERYVTMDERKAILTRINHLIQTDQWFDALVQIVNDLHHELTGEPEDRFDTGTLSLLMAVGIAVLLTILITCCVCAFRCCGNLRNDSQENDEMYKSVQRMDSIRAQVSTVVRRGSQLRRSLSRSPKFPMRDPRRPLGGLGFTLDADTTMV</sequence>
<dbReference type="Proteomes" id="UP001175271">
    <property type="component" value="Unassembled WGS sequence"/>
</dbReference>
<proteinExistence type="predicted"/>
<name>A0AA39I1V0_9BILA</name>
<accession>A0AA39I1V0</accession>
<evidence type="ECO:0000313" key="4">
    <source>
        <dbReference type="Proteomes" id="UP001175271"/>
    </source>
</evidence>
<comment type="caution">
    <text evidence="3">The sequence shown here is derived from an EMBL/GenBank/DDBJ whole genome shotgun (WGS) entry which is preliminary data.</text>
</comment>
<evidence type="ECO:0000256" key="1">
    <source>
        <dbReference type="SAM" id="Phobius"/>
    </source>
</evidence>
<evidence type="ECO:0000256" key="2">
    <source>
        <dbReference type="SAM" id="SignalP"/>
    </source>
</evidence>
<evidence type="ECO:0000313" key="3">
    <source>
        <dbReference type="EMBL" id="KAK0416258.1"/>
    </source>
</evidence>
<dbReference type="Pfam" id="PF17175">
    <property type="entry name" value="MOLO1"/>
    <property type="match status" value="1"/>
</dbReference>
<keyword evidence="1" id="KW-1133">Transmembrane helix</keyword>
<protein>
    <submittedName>
        <fullName evidence="3">Uncharacterized protein</fullName>
    </submittedName>
</protein>
<dbReference type="EMBL" id="JAUCMV010000002">
    <property type="protein sequence ID" value="KAK0416258.1"/>
    <property type="molecule type" value="Genomic_DNA"/>
</dbReference>
<keyword evidence="1" id="KW-0472">Membrane</keyword>
<dbReference type="GO" id="GO:0005892">
    <property type="term" value="C:acetylcholine-gated channel complex"/>
    <property type="evidence" value="ECO:0007669"/>
    <property type="project" value="InterPro"/>
</dbReference>
<keyword evidence="1" id="KW-0812">Transmembrane</keyword>
<gene>
    <name evidence="3" type="ORF">QR680_012383</name>
</gene>
<dbReference type="InterPro" id="IPR033438">
    <property type="entry name" value="MOLO1"/>
</dbReference>
<feature type="chain" id="PRO_5041390279" evidence="2">
    <location>
        <begin position="26"/>
        <end position="321"/>
    </location>
</feature>
<dbReference type="PANTHER" id="PTHR33748:SF4">
    <property type="entry name" value="MOLO-1"/>
    <property type="match status" value="1"/>
</dbReference>
<feature type="transmembrane region" description="Helical" evidence="1">
    <location>
        <begin position="225"/>
        <end position="248"/>
    </location>
</feature>